<sequence length="198" mass="21034">MTAFATHLGRRRAFRAAVALGAVPLGLAVLVGCQKPSPIAHFTLGSRTASTEAPDDCWGHGGDTLTPERGRECRAEAKGAPSFTVEPGDTFRVGVDREVADSGWLLLVNGVLHEVIPYTSTYQTFDVDDLAGTPMRAETSVSPVASPEPLLISVAQVSDDFDAERLFASTTQAELDERLFGTFRGVWNAELTPGSAGD</sequence>
<evidence type="ECO:0000313" key="3">
    <source>
        <dbReference type="Proteomes" id="UP000268652"/>
    </source>
</evidence>
<accession>A0A3A9W9V0</accession>
<comment type="caution">
    <text evidence="1">The sequence shown here is derived from an EMBL/GenBank/DDBJ whole genome shotgun (WGS) entry which is preliminary data.</text>
</comment>
<dbReference type="Proteomes" id="UP000268652">
    <property type="component" value="Unassembled WGS sequence"/>
</dbReference>
<organism evidence="1 4">
    <name type="scientific">Streptomyces radicis</name>
    <dbReference type="NCBI Taxonomy" id="1750517"/>
    <lineage>
        <taxon>Bacteria</taxon>
        <taxon>Bacillati</taxon>
        <taxon>Actinomycetota</taxon>
        <taxon>Actinomycetes</taxon>
        <taxon>Kitasatosporales</taxon>
        <taxon>Streptomycetaceae</taxon>
        <taxon>Streptomyces</taxon>
    </lineage>
</organism>
<dbReference type="AlphaFoldDB" id="A0A3A9W9V0"/>
<dbReference type="EMBL" id="RBDX01000007">
    <property type="protein sequence ID" value="RKN09670.1"/>
    <property type="molecule type" value="Genomic_DNA"/>
</dbReference>
<evidence type="ECO:0000313" key="2">
    <source>
        <dbReference type="EMBL" id="RKN23308.1"/>
    </source>
</evidence>
<reference evidence="3 4" key="1">
    <citation type="submission" date="2018-09" db="EMBL/GenBank/DDBJ databases">
        <title>Streptomyces sp. nov. DS1-2, an endophytic actinomycete isolated from roots of Dendrobium scabrilingue.</title>
        <authorList>
            <person name="Kuncharoen N."/>
            <person name="Kudo T."/>
            <person name="Ohkuma M."/>
            <person name="Yuki M."/>
            <person name="Tanasupawat S."/>
        </authorList>
    </citation>
    <scope>NUCLEOTIDE SEQUENCE [LARGE SCALE GENOMIC DNA]</scope>
    <source>
        <strain evidence="1 4">AZ1-7</strain>
        <strain evidence="2 3">DS1-2</strain>
    </source>
</reference>
<proteinExistence type="predicted"/>
<dbReference type="EMBL" id="RBDY01000007">
    <property type="protein sequence ID" value="RKN23308.1"/>
    <property type="molecule type" value="Genomic_DNA"/>
</dbReference>
<dbReference type="OrthoDB" id="5185019at2"/>
<name>A0A3A9W9V0_9ACTN</name>
<evidence type="ECO:0000313" key="1">
    <source>
        <dbReference type="EMBL" id="RKN09670.1"/>
    </source>
</evidence>
<evidence type="ECO:0008006" key="5">
    <source>
        <dbReference type="Google" id="ProtNLM"/>
    </source>
</evidence>
<dbReference type="RefSeq" id="WP_120696996.1">
    <property type="nucleotide sequence ID" value="NZ_RBDX01000007.1"/>
</dbReference>
<dbReference type="Proteomes" id="UP000275024">
    <property type="component" value="Unassembled WGS sequence"/>
</dbReference>
<gene>
    <name evidence="2" type="ORF">D7318_12415</name>
    <name evidence="1" type="ORF">D7319_11460</name>
</gene>
<keyword evidence="3" id="KW-1185">Reference proteome</keyword>
<protein>
    <recommendedName>
        <fullName evidence="5">DUF2771 domain-containing protein</fullName>
    </recommendedName>
</protein>
<evidence type="ECO:0000313" key="4">
    <source>
        <dbReference type="Proteomes" id="UP000275024"/>
    </source>
</evidence>